<evidence type="ECO:0000313" key="20">
    <source>
        <dbReference type="Proteomes" id="UP000265663"/>
    </source>
</evidence>
<dbReference type="Gene3D" id="3.40.50.1100">
    <property type="match status" value="2"/>
</dbReference>
<evidence type="ECO:0000256" key="16">
    <source>
        <dbReference type="ARBA" id="ARBA00079149"/>
    </source>
</evidence>
<accession>A0A3M7LXC0</accession>
<evidence type="ECO:0000256" key="14">
    <source>
        <dbReference type="ARBA" id="ARBA00078263"/>
    </source>
</evidence>
<keyword evidence="6" id="KW-0812">Transmembrane</keyword>
<evidence type="ECO:0000256" key="12">
    <source>
        <dbReference type="ARBA" id="ARBA00047931"/>
    </source>
</evidence>
<evidence type="ECO:0000256" key="9">
    <source>
        <dbReference type="ARBA" id="ARBA00022989"/>
    </source>
</evidence>
<evidence type="ECO:0000256" key="1">
    <source>
        <dbReference type="ARBA" id="ARBA00001933"/>
    </source>
</evidence>
<keyword evidence="9" id="KW-1133">Transmembrane helix</keyword>
<dbReference type="FunFam" id="3.40.50.1100:FF:000096">
    <property type="entry name" value="Related to cysteine synthase"/>
    <property type="match status" value="1"/>
</dbReference>
<evidence type="ECO:0000256" key="4">
    <source>
        <dbReference type="ARBA" id="ARBA00012681"/>
    </source>
</evidence>
<dbReference type="EMBL" id="KE747809">
    <property type="protein sequence ID" value="RMZ66893.1"/>
    <property type="molecule type" value="Genomic_DNA"/>
</dbReference>
<evidence type="ECO:0000256" key="10">
    <source>
        <dbReference type="ARBA" id="ARBA00023128"/>
    </source>
</evidence>
<organism evidence="19 20">
    <name type="scientific">Pyrenophora seminiperda CCB06</name>
    <dbReference type="NCBI Taxonomy" id="1302712"/>
    <lineage>
        <taxon>Eukaryota</taxon>
        <taxon>Fungi</taxon>
        <taxon>Dikarya</taxon>
        <taxon>Ascomycota</taxon>
        <taxon>Pezizomycotina</taxon>
        <taxon>Dothideomycetes</taxon>
        <taxon>Pleosporomycetidae</taxon>
        <taxon>Pleosporales</taxon>
        <taxon>Pleosporineae</taxon>
        <taxon>Pleosporaceae</taxon>
        <taxon>Pyrenophora</taxon>
    </lineage>
</organism>
<evidence type="ECO:0000259" key="18">
    <source>
        <dbReference type="Pfam" id="PF00291"/>
    </source>
</evidence>
<comment type="catalytic activity">
    <reaction evidence="12">
        <text>O-acetyl-L-serine + hydrogen sulfide = L-cysteine + acetate</text>
        <dbReference type="Rhea" id="RHEA:14829"/>
        <dbReference type="ChEBI" id="CHEBI:29919"/>
        <dbReference type="ChEBI" id="CHEBI:30089"/>
        <dbReference type="ChEBI" id="CHEBI:35235"/>
        <dbReference type="ChEBI" id="CHEBI:58340"/>
        <dbReference type="EC" id="2.5.1.47"/>
    </reaction>
</comment>
<evidence type="ECO:0000256" key="2">
    <source>
        <dbReference type="ARBA" id="ARBA00004572"/>
    </source>
</evidence>
<dbReference type="InterPro" id="IPR001926">
    <property type="entry name" value="TrpB-like_PALP"/>
</dbReference>
<evidence type="ECO:0000256" key="11">
    <source>
        <dbReference type="ARBA" id="ARBA00023136"/>
    </source>
</evidence>
<dbReference type="PANTHER" id="PTHR10314">
    <property type="entry name" value="CYSTATHIONINE BETA-SYNTHASE"/>
    <property type="match status" value="1"/>
</dbReference>
<keyword evidence="5" id="KW-0808">Transferase</keyword>
<evidence type="ECO:0000256" key="6">
    <source>
        <dbReference type="ARBA" id="ARBA00022692"/>
    </source>
</evidence>
<proteinExistence type="inferred from homology"/>
<evidence type="ECO:0000256" key="7">
    <source>
        <dbReference type="ARBA" id="ARBA00022787"/>
    </source>
</evidence>
<feature type="region of interest" description="Disordered" evidence="17">
    <location>
        <begin position="435"/>
        <end position="513"/>
    </location>
</feature>
<evidence type="ECO:0000256" key="5">
    <source>
        <dbReference type="ARBA" id="ARBA00022679"/>
    </source>
</evidence>
<dbReference type="Proteomes" id="UP000265663">
    <property type="component" value="Unassembled WGS sequence"/>
</dbReference>
<dbReference type="CDD" id="cd01561">
    <property type="entry name" value="CBS_like"/>
    <property type="match status" value="1"/>
</dbReference>
<evidence type="ECO:0000256" key="17">
    <source>
        <dbReference type="SAM" id="MobiDB-lite"/>
    </source>
</evidence>
<evidence type="ECO:0000256" key="15">
    <source>
        <dbReference type="ARBA" id="ARBA00078545"/>
    </source>
</evidence>
<evidence type="ECO:0000256" key="3">
    <source>
        <dbReference type="ARBA" id="ARBA00007103"/>
    </source>
</evidence>
<comment type="cofactor">
    <cofactor evidence="1">
        <name>pyridoxal 5'-phosphate</name>
        <dbReference type="ChEBI" id="CHEBI:597326"/>
    </cofactor>
</comment>
<sequence length="665" mass="73589">MSHLTRYHILGAFLLGIALTTAYNKNFAKLKNHDTGSNLSLEERRKLLSRLAKITDLDTLNKKISQLEDSLGQGPGCIKQGIEGCIGDTPLIRIKSLSEYTGCEILAKAEFLNGAGNSPKDRVALSIIEMAEEKGLLIPHSGDTIYEGTVGSTGISLAAICRARGYKAHICMPNDMAIEKSDLLLKLGAEVERVRPAPIVDQKQFVNLARSRAEEHTASSEKPGRGLFADQFETEANWRAHFTGTGPEIYEQTGRHVDAFVSGAGTGGTISGVALFLKSKLPDIKVVLADPPGSGLFNKVKYGVMFDPKEREGTRRRHQVDTIVEGIGINRVTHNFDIGRELIDDAVRVTDDQAISMARWLVEHDGIFVGSSSAVNCVAATKLAKSLGPGHRIVTILCDSGARYLSKFWKNTEPIGGVESDSRLLLPLCKQLHASHSPQQTFPPLSSPRTQKKLIRGSRRKQETISNSPQTNPMPAHRMSSHNGINKANRSKSSIAERCVPSSLSRKMPLSRRNPELARKISQMRLTIAPIVHVQTGLPAPDYPHSMLSLFLLTEAQLDALALYYSQSHISDLTFQYPATMNWQQPFLDKSDSLTEECKLDDLERLKVKMRMFARFIGMRGADTPSWEYERQIEILGNKVKRSVREEAEKEAVLRKFFRGTGSRP</sequence>
<evidence type="ECO:0000256" key="8">
    <source>
        <dbReference type="ARBA" id="ARBA00022898"/>
    </source>
</evidence>
<dbReference type="InterPro" id="IPR036052">
    <property type="entry name" value="TrpB-like_PALP_sf"/>
</dbReference>
<keyword evidence="8" id="KW-0663">Pyridoxal phosphate</keyword>
<dbReference type="Pfam" id="PF00291">
    <property type="entry name" value="PALP"/>
    <property type="match status" value="1"/>
</dbReference>
<dbReference type="InterPro" id="IPR001216">
    <property type="entry name" value="P-phosphate_BS"/>
</dbReference>
<evidence type="ECO:0000313" key="19">
    <source>
        <dbReference type="EMBL" id="RMZ66893.1"/>
    </source>
</evidence>
<feature type="compositionally biased region" description="Polar residues" evidence="17">
    <location>
        <begin position="464"/>
        <end position="473"/>
    </location>
</feature>
<comment type="subcellular location">
    <subcellularLocation>
        <location evidence="2">Mitochondrion outer membrane</location>
        <topology evidence="2">Single-pass membrane protein</topology>
    </subcellularLocation>
</comment>
<dbReference type="GO" id="GO:0005741">
    <property type="term" value="C:mitochondrial outer membrane"/>
    <property type="evidence" value="ECO:0007669"/>
    <property type="project" value="UniProtKB-SubCell"/>
</dbReference>
<feature type="compositionally biased region" description="Polar residues" evidence="17">
    <location>
        <begin position="435"/>
        <end position="449"/>
    </location>
</feature>
<protein>
    <recommendedName>
        <fullName evidence="13">Cysteine synthase 2</fullName>
        <ecNumber evidence="4">2.5.1.47</ecNumber>
    </recommendedName>
    <alternativeName>
        <fullName evidence="15">Cysteine synthase-like protein</fullName>
    </alternativeName>
    <alternativeName>
        <fullName evidence="14">O-acetylserine (thiol)-lyase 2</fullName>
    </alternativeName>
    <alternativeName>
        <fullName evidence="16">O-acetylserine sulfhydrylase 2</fullName>
    </alternativeName>
</protein>
<feature type="compositionally biased region" description="Basic residues" evidence="17">
    <location>
        <begin position="450"/>
        <end position="459"/>
    </location>
</feature>
<feature type="domain" description="Tryptophan synthase beta chain-like PALP" evidence="18">
    <location>
        <begin position="83"/>
        <end position="399"/>
    </location>
</feature>
<dbReference type="OrthoDB" id="10259545at2759"/>
<name>A0A3M7LXC0_9PLEO</name>
<dbReference type="InterPro" id="IPR050214">
    <property type="entry name" value="Cys_Synth/Cystath_Beta-Synth"/>
</dbReference>
<dbReference type="FunFam" id="3.40.50.1100:FF:000049">
    <property type="entry name" value="Cysteine synthase, putative"/>
    <property type="match status" value="1"/>
</dbReference>
<gene>
    <name evidence="19" type="ORF">GMOD_00002271</name>
</gene>
<keyword evidence="7" id="KW-1000">Mitochondrion outer membrane</keyword>
<keyword evidence="10" id="KW-0496">Mitochondrion</keyword>
<evidence type="ECO:0000256" key="13">
    <source>
        <dbReference type="ARBA" id="ARBA00072090"/>
    </source>
</evidence>
<dbReference type="EC" id="2.5.1.47" evidence="4"/>
<keyword evidence="11" id="KW-0472">Membrane</keyword>
<comment type="similarity">
    <text evidence="3">Belongs to the cysteine synthase/cystathionine beta-synthase family.</text>
</comment>
<feature type="compositionally biased region" description="Polar residues" evidence="17">
    <location>
        <begin position="481"/>
        <end position="494"/>
    </location>
</feature>
<dbReference type="SUPFAM" id="SSF53686">
    <property type="entry name" value="Tryptophan synthase beta subunit-like PLP-dependent enzymes"/>
    <property type="match status" value="1"/>
</dbReference>
<dbReference type="AlphaFoldDB" id="A0A3M7LXC0"/>
<reference evidence="19 20" key="1">
    <citation type="journal article" date="2014" name="PLoS ONE">
        <title>De novo Genome Assembly of the Fungal Plant Pathogen Pyrenophora semeniperda.</title>
        <authorList>
            <person name="Soliai M.M."/>
            <person name="Meyer S.E."/>
            <person name="Udall J.A."/>
            <person name="Elzinga D.E."/>
            <person name="Hermansen R.A."/>
            <person name="Bodily P.M."/>
            <person name="Hart A.A."/>
            <person name="Coleman C.E."/>
        </authorList>
    </citation>
    <scope>NUCLEOTIDE SEQUENCE [LARGE SCALE GENOMIC DNA]</scope>
    <source>
        <strain evidence="19 20">CCB06</strain>
        <tissue evidence="19">Mycelium</tissue>
    </source>
</reference>
<keyword evidence="20" id="KW-1185">Reference proteome</keyword>
<dbReference type="PROSITE" id="PS00901">
    <property type="entry name" value="CYS_SYNTHASE"/>
    <property type="match status" value="1"/>
</dbReference>
<dbReference type="GO" id="GO:0006535">
    <property type="term" value="P:cysteine biosynthetic process from serine"/>
    <property type="evidence" value="ECO:0007669"/>
    <property type="project" value="InterPro"/>
</dbReference>
<dbReference type="GO" id="GO:0004124">
    <property type="term" value="F:cysteine synthase activity"/>
    <property type="evidence" value="ECO:0007669"/>
    <property type="project" value="UniProtKB-EC"/>
</dbReference>